<evidence type="ECO:0000313" key="2">
    <source>
        <dbReference type="EMBL" id="GIN59418.1"/>
    </source>
</evidence>
<evidence type="ECO:0000259" key="1">
    <source>
        <dbReference type="Pfam" id="PF13614"/>
    </source>
</evidence>
<name>A0ABQ4KNA3_9BACI</name>
<dbReference type="InterPro" id="IPR027417">
    <property type="entry name" value="P-loop_NTPase"/>
</dbReference>
<dbReference type="PANTHER" id="PTHR13696">
    <property type="entry name" value="P-LOOP CONTAINING NUCLEOSIDE TRIPHOSPHATE HYDROLASE"/>
    <property type="match status" value="1"/>
</dbReference>
<dbReference type="Gene3D" id="3.40.50.300">
    <property type="entry name" value="P-loop containing nucleotide triphosphate hydrolases"/>
    <property type="match status" value="1"/>
</dbReference>
<accession>A0ABQ4KNA3</accession>
<comment type="caution">
    <text evidence="2">The sequence shown here is derived from an EMBL/GenBank/DDBJ whole genome shotgun (WGS) entry which is preliminary data.</text>
</comment>
<dbReference type="InterPro" id="IPR050678">
    <property type="entry name" value="DNA_Partitioning_ATPase"/>
</dbReference>
<dbReference type="InterPro" id="IPR025669">
    <property type="entry name" value="AAA_dom"/>
</dbReference>
<gene>
    <name evidence="2" type="ORF">J8TS2_37370</name>
</gene>
<protein>
    <recommendedName>
        <fullName evidence="1">AAA domain-containing protein</fullName>
    </recommendedName>
</protein>
<reference evidence="2 3" key="1">
    <citation type="submission" date="2021-03" db="EMBL/GenBank/DDBJ databases">
        <title>Antimicrobial resistance genes in bacteria isolated from Japanese honey, and their potential for conferring macrolide and lincosamide resistance in the American foulbrood pathogen Paenibacillus larvae.</title>
        <authorList>
            <person name="Okamoto M."/>
            <person name="Kumagai M."/>
            <person name="Kanamori H."/>
            <person name="Takamatsu D."/>
        </authorList>
    </citation>
    <scope>NUCLEOTIDE SEQUENCE [LARGE SCALE GENOMIC DNA]</scope>
    <source>
        <strain evidence="2 3">J8TS2</strain>
    </source>
</reference>
<dbReference type="RefSeq" id="WP_212967257.1">
    <property type="nucleotide sequence ID" value="NZ_BORB01000044.1"/>
</dbReference>
<dbReference type="SUPFAM" id="SSF52540">
    <property type="entry name" value="P-loop containing nucleoside triphosphate hydrolases"/>
    <property type="match status" value="1"/>
</dbReference>
<feature type="domain" description="AAA" evidence="1">
    <location>
        <begin position="2"/>
        <end position="196"/>
    </location>
</feature>
<proteinExistence type="predicted"/>
<dbReference type="CDD" id="cd02042">
    <property type="entry name" value="ParAB_family"/>
    <property type="match status" value="1"/>
</dbReference>
<dbReference type="Proteomes" id="UP000679950">
    <property type="component" value="Unassembled WGS sequence"/>
</dbReference>
<evidence type="ECO:0000313" key="3">
    <source>
        <dbReference type="Proteomes" id="UP000679950"/>
    </source>
</evidence>
<organism evidence="2 3">
    <name type="scientific">Lederbergia ruris</name>
    <dbReference type="NCBI Taxonomy" id="217495"/>
    <lineage>
        <taxon>Bacteria</taxon>
        <taxon>Bacillati</taxon>
        <taxon>Bacillota</taxon>
        <taxon>Bacilli</taxon>
        <taxon>Bacillales</taxon>
        <taxon>Bacillaceae</taxon>
        <taxon>Lederbergia</taxon>
    </lineage>
</organism>
<dbReference type="Pfam" id="PF13614">
    <property type="entry name" value="AAA_31"/>
    <property type="match status" value="1"/>
</dbReference>
<keyword evidence="3" id="KW-1185">Reference proteome</keyword>
<dbReference type="EMBL" id="BORB01000044">
    <property type="protein sequence ID" value="GIN59418.1"/>
    <property type="molecule type" value="Genomic_DNA"/>
</dbReference>
<sequence>MTKIISLFNHKGGVSKTTTTFHLGWILAEQGKKVLIVDTDPQCNLTGVSLSLSGNNNFEEFYAKANIDNIKDALNPVFEGKPIPLKPAKCYEFPGRKGLFLLPGHIEFAEYDVSIGIAQELTGSLRMTQNIPGAISHFLRITAEEYKFDYILIDMSPSVSATNANLLMQSDYFIVPCSPDYFCNMAINSLSRVIPTWNNIYDNLKRHPVFSEATYKLPDTRPKFIGTILQRYRPRNGGPARAFQQWINRINENVNTTLVPVLEKNEMIIDDSMFNELGTLEAPYNITNLADFNGLIAQSQKYNVPIFALTPEQIEQVGRVLKNSKNSRDEFHRTFTKLAKIVISLTA</sequence>
<dbReference type="PANTHER" id="PTHR13696:SF52">
    <property type="entry name" value="PARA FAMILY PROTEIN CT_582"/>
    <property type="match status" value="1"/>
</dbReference>